<evidence type="ECO:0008006" key="4">
    <source>
        <dbReference type="Google" id="ProtNLM"/>
    </source>
</evidence>
<reference evidence="3" key="1">
    <citation type="journal article" date="2019" name="Int. J. Syst. Evol. Microbiol.">
        <title>The Global Catalogue of Microorganisms (GCM) 10K type strain sequencing project: providing services to taxonomists for standard genome sequencing and annotation.</title>
        <authorList>
            <consortium name="The Broad Institute Genomics Platform"/>
            <consortium name="The Broad Institute Genome Sequencing Center for Infectious Disease"/>
            <person name="Wu L."/>
            <person name="Ma J."/>
        </authorList>
    </citation>
    <scope>NUCLEOTIDE SEQUENCE [LARGE SCALE GENOMIC DNA]</scope>
    <source>
        <strain evidence="3">JCM 30331</strain>
    </source>
</reference>
<dbReference type="Gene3D" id="2.60.40.740">
    <property type="match status" value="1"/>
</dbReference>
<name>A0ABQ2EZD4_9DEIO</name>
<feature type="chain" id="PRO_5046967329" description="DUF11 domain-containing protein" evidence="1">
    <location>
        <begin position="22"/>
        <end position="744"/>
    </location>
</feature>
<accession>A0ABQ2EZD4</accession>
<dbReference type="RefSeq" id="WP_189008744.1">
    <property type="nucleotide sequence ID" value="NZ_BMPP01000009.1"/>
</dbReference>
<keyword evidence="3" id="KW-1185">Reference proteome</keyword>
<organism evidence="2 3">
    <name type="scientific">Deinococcus malanensis</name>
    <dbReference type="NCBI Taxonomy" id="1706855"/>
    <lineage>
        <taxon>Bacteria</taxon>
        <taxon>Thermotogati</taxon>
        <taxon>Deinococcota</taxon>
        <taxon>Deinococci</taxon>
        <taxon>Deinococcales</taxon>
        <taxon>Deinococcaceae</taxon>
        <taxon>Deinococcus</taxon>
    </lineage>
</organism>
<keyword evidence="1" id="KW-0732">Signal</keyword>
<dbReference type="Proteomes" id="UP000647587">
    <property type="component" value="Unassembled WGS sequence"/>
</dbReference>
<evidence type="ECO:0000256" key="1">
    <source>
        <dbReference type="SAM" id="SignalP"/>
    </source>
</evidence>
<evidence type="ECO:0000313" key="2">
    <source>
        <dbReference type="EMBL" id="GGK29251.1"/>
    </source>
</evidence>
<proteinExistence type="predicted"/>
<evidence type="ECO:0000313" key="3">
    <source>
        <dbReference type="Proteomes" id="UP000647587"/>
    </source>
</evidence>
<feature type="signal peptide" evidence="1">
    <location>
        <begin position="1"/>
        <end position="21"/>
    </location>
</feature>
<sequence length="744" mass="75260">MNVNTKVLALVAALAAGSASAQTTSPLERTSATNAGTVITNVATATYDVPNNDGTAVSTTTTSNTVSTTVAEKMGFDITYTNGADADATDTAATAISSYQKPNVVPGSTVVFPYVAVNNGNASQSIALESATTSGVSNVVFFAANPDGNSDGLLSSTELTTAKGITGNVLTSVTVAPSGDDPATTAVETNSGMVTFYMAYDVTGNASAVVGATPIGRGKVWADTSNGGTAPGENVTVTEQKDPGSPAYDDLWYQYSSATIIAPNLTNNPQPVTTEVTPPTGTATSGYTSGTTLITVSGDQQVAYPKSDGISDTANDSVTFTNTLTNGSGTSDTVALTVEANTTTFVSGGVTYTVTQTVTSTGTAGQYTVVQTVKDPSGATVNITEVTATISTPSLLVGANSSANYTVTVSYPDQDMANPYPILLKIGADSGNDVDTTPNDFTFDTILAPAMMFGDTSGSSSDLAVATGTADTVNKLGTAGNAVTFPMDLVNPGEYADTYTLSGYTVIALTDGTKQVLAINYSGVGVTQTGTVSVTDSVSGLSAIIPVYTTGAVSANSEFGVTASVALPINVTSTAGTNYVLSQTAKAQYSGITLTDTNDSITVAAAGSLALAKFTQGTATPNEPINGITAPRGYTSANTSYAPGVNYSYQIIAKNTYNTSVRNFSLSDTLSSNLNFVSVSGAVTGNGTATTVIYSTDGTTWSNSAPVSGTTFYVAVDDPNTDGLQKGSLAPNAQLTMTVTVNIK</sequence>
<protein>
    <recommendedName>
        <fullName evidence="4">DUF11 domain-containing protein</fullName>
    </recommendedName>
</protein>
<dbReference type="EMBL" id="BMPP01000009">
    <property type="protein sequence ID" value="GGK29251.1"/>
    <property type="molecule type" value="Genomic_DNA"/>
</dbReference>
<gene>
    <name evidence="2" type="ORF">GCM10008955_23820</name>
</gene>
<comment type="caution">
    <text evidence="2">The sequence shown here is derived from an EMBL/GenBank/DDBJ whole genome shotgun (WGS) entry which is preliminary data.</text>
</comment>